<dbReference type="OrthoDB" id="4203839at2759"/>
<feature type="compositionally biased region" description="Polar residues" evidence="2">
    <location>
        <begin position="289"/>
        <end position="306"/>
    </location>
</feature>
<comment type="caution">
    <text evidence="3">The sequence shown here is derived from an EMBL/GenBank/DDBJ whole genome shotgun (WGS) entry which is preliminary data.</text>
</comment>
<evidence type="ECO:0000313" key="3">
    <source>
        <dbReference type="EMBL" id="KFH44779.1"/>
    </source>
</evidence>
<protein>
    <submittedName>
        <fullName evidence="3">Uncharacterized protein</fullName>
    </submittedName>
</protein>
<feature type="compositionally biased region" description="Polar residues" evidence="2">
    <location>
        <begin position="330"/>
        <end position="348"/>
    </location>
</feature>
<accession>A0A086T5Z7</accession>
<dbReference type="HOGENOM" id="CLU_362111_0_0_1"/>
<organism evidence="3 4">
    <name type="scientific">Hapsidospora chrysogenum (strain ATCC 11550 / CBS 779.69 / DSM 880 / IAM 14645 / JCM 23072 / IMI 49137)</name>
    <name type="common">Acremonium chrysogenum</name>
    <dbReference type="NCBI Taxonomy" id="857340"/>
    <lineage>
        <taxon>Eukaryota</taxon>
        <taxon>Fungi</taxon>
        <taxon>Dikarya</taxon>
        <taxon>Ascomycota</taxon>
        <taxon>Pezizomycotina</taxon>
        <taxon>Sordariomycetes</taxon>
        <taxon>Hypocreomycetidae</taxon>
        <taxon>Hypocreales</taxon>
        <taxon>Bionectriaceae</taxon>
        <taxon>Hapsidospora</taxon>
    </lineage>
</organism>
<feature type="region of interest" description="Disordered" evidence="2">
    <location>
        <begin position="262"/>
        <end position="425"/>
    </location>
</feature>
<dbReference type="EMBL" id="JPKY01000042">
    <property type="protein sequence ID" value="KFH44779.1"/>
    <property type="molecule type" value="Genomic_DNA"/>
</dbReference>
<keyword evidence="1" id="KW-0175">Coiled coil</keyword>
<feature type="coiled-coil region" evidence="1">
    <location>
        <begin position="142"/>
        <end position="190"/>
    </location>
</feature>
<reference evidence="4" key="1">
    <citation type="journal article" date="2014" name="Genome Announc.">
        <title>Genome sequence and annotation of Acremonium chrysogenum, producer of the beta-lactam antibiotic cephalosporin C.</title>
        <authorList>
            <person name="Terfehr D."/>
            <person name="Dahlmann T.A."/>
            <person name="Specht T."/>
            <person name="Zadra I."/>
            <person name="Kuernsteiner H."/>
            <person name="Kueck U."/>
        </authorList>
    </citation>
    <scope>NUCLEOTIDE SEQUENCE [LARGE SCALE GENOMIC DNA]</scope>
    <source>
        <strain evidence="4">ATCC 11550 / CBS 779.69 / DSM 880 / IAM 14645 / JCM 23072 / IMI 49137</strain>
    </source>
</reference>
<feature type="compositionally biased region" description="Polar residues" evidence="2">
    <location>
        <begin position="1"/>
        <end position="26"/>
    </location>
</feature>
<dbReference type="Proteomes" id="UP000029964">
    <property type="component" value="Unassembled WGS sequence"/>
</dbReference>
<keyword evidence="4" id="KW-1185">Reference proteome</keyword>
<sequence>MTISESNIPGQESSLQDRSPDNSFSGNGYPGGMLSMDFSAPLTEQARAERIKQMSKNHVAFEKTRAVQQILFKVQTSLRRMPGVSANESDEIAASLKEVAQLVSQETSQLVDAIMHLTLDGEETDKAIARMSIEASLAKAAFEDKTQQIRDLEGKLEEEREAREKAENEVKKMMEELQGLSAEFKDFRENSLGNSGSPDSQKEEVIKNFEAIVKHLEDQVNNRRSLWVMKHQDPKMIAQAIETMADSLPDKSVLTESLSSLRAAGLGNRNPGEHRHRTNGGEFSAPPRAQSTFQHLDRSPSAQSPPFSALQAWTPRAPSTRPPTRHFQGWGSSDVNGTPSRAASTGNALVSPPSYNRAPSRRGFQAQPRYRSNGPEFQSSMFAQQPPARPGTSFGGHGRDYYPNANGRSRHGSRPIQGSFDGSLSGANGAMVPRNGLLPGPLIHLTAESIQAWTKQISDFYRSIRNFVDMHGSEPIDNSDHHLNETVIWPILVRTYLPLSEMEAASYLEFHLRDQNAKKCLVTRVIIDYVVNLVWVPGAWKGADMDSTFALADLERELIQTRGQPSSARQPLLDRQASILDAIMKQHDPSSDYYKVKTEEIAGTLLTNLQPLLDSHTAIRDAYVSLAAVAEQAWDLSSKILTSRLTFDFRFPEIGCRFSGQSMVNIWPAGVDASELQAKHWRVALVTTPVITCRNDTGSNISAHSVALADVICMQ</sequence>
<feature type="region of interest" description="Disordered" evidence="2">
    <location>
        <begin position="1"/>
        <end position="30"/>
    </location>
</feature>
<dbReference type="STRING" id="857340.A0A086T5Z7"/>
<proteinExistence type="predicted"/>
<evidence type="ECO:0000256" key="1">
    <source>
        <dbReference type="SAM" id="Coils"/>
    </source>
</evidence>
<gene>
    <name evidence="3" type="ORF">ACRE_044000</name>
</gene>
<evidence type="ECO:0000313" key="4">
    <source>
        <dbReference type="Proteomes" id="UP000029964"/>
    </source>
</evidence>
<evidence type="ECO:0000256" key="2">
    <source>
        <dbReference type="SAM" id="MobiDB-lite"/>
    </source>
</evidence>
<dbReference type="AlphaFoldDB" id="A0A086T5Z7"/>
<name>A0A086T5Z7_HAPC1</name>